<feature type="compositionally biased region" description="Acidic residues" evidence="3">
    <location>
        <begin position="32"/>
        <end position="42"/>
    </location>
</feature>
<dbReference type="EMBL" id="KI632161">
    <property type="protein sequence ID" value="EYU23674.1"/>
    <property type="molecule type" value="Genomic_DNA"/>
</dbReference>
<organism evidence="4 5">
    <name type="scientific">Erythranthe guttata</name>
    <name type="common">Yellow monkey flower</name>
    <name type="synonym">Mimulus guttatus</name>
    <dbReference type="NCBI Taxonomy" id="4155"/>
    <lineage>
        <taxon>Eukaryota</taxon>
        <taxon>Viridiplantae</taxon>
        <taxon>Streptophyta</taxon>
        <taxon>Embryophyta</taxon>
        <taxon>Tracheophyta</taxon>
        <taxon>Spermatophyta</taxon>
        <taxon>Magnoliopsida</taxon>
        <taxon>eudicotyledons</taxon>
        <taxon>Gunneridae</taxon>
        <taxon>Pentapetalae</taxon>
        <taxon>asterids</taxon>
        <taxon>lamiids</taxon>
        <taxon>Lamiales</taxon>
        <taxon>Phrymaceae</taxon>
        <taxon>Erythranthe</taxon>
    </lineage>
</organism>
<dbReference type="STRING" id="4155.A0A022Q7S9"/>
<dbReference type="Proteomes" id="UP000030748">
    <property type="component" value="Unassembled WGS sequence"/>
</dbReference>
<keyword evidence="2" id="KW-0175">Coiled coil</keyword>
<dbReference type="InterPro" id="IPR008587">
    <property type="entry name" value="FPP_plant"/>
</dbReference>
<dbReference type="AlphaFoldDB" id="A0A022Q7S9"/>
<evidence type="ECO:0000256" key="2">
    <source>
        <dbReference type="ARBA" id="ARBA00023054"/>
    </source>
</evidence>
<accession>A0A022Q7S9</accession>
<dbReference type="PANTHER" id="PTHR31580">
    <property type="entry name" value="FILAMENT-LIKE PLANT PROTEIN 4"/>
    <property type="match status" value="1"/>
</dbReference>
<dbReference type="Pfam" id="PF05911">
    <property type="entry name" value="FPP"/>
    <property type="match status" value="1"/>
</dbReference>
<proteinExistence type="inferred from homology"/>
<comment type="similarity">
    <text evidence="1">Belongs to the FPP family.</text>
</comment>
<evidence type="ECO:0000256" key="1">
    <source>
        <dbReference type="ARBA" id="ARBA00005921"/>
    </source>
</evidence>
<feature type="region of interest" description="Disordered" evidence="3">
    <location>
        <begin position="19"/>
        <end position="42"/>
    </location>
</feature>
<dbReference type="PANTHER" id="PTHR31580:SF22">
    <property type="entry name" value="FILAMENT-LIKE PLANT PROTEIN 7"/>
    <property type="match status" value="1"/>
</dbReference>
<sequence>MDQKSWLWKIRSTEKTLVADKASNSLSKHDEDENEDADEEDEKLNKVQKLLIEKTDLERNLRISNEKLSSALSECNAKDNIAKKQVKIAEEAIAEQDKRVHSAMVKRSDEFEKITIALNEKLADSGKRLAKLGAENTQLSKSLSGKEKVIEDLSKYKTQIEADFSALMSRVESTEKENTSLKYELRVLEKELHIRNEEREYTRRMADAAQRAKLETSDLCVSWLAVNATMNKREKVLFLFDVPYFIKEIYLSVTTKFYKVNVNRKFMTSCN</sequence>
<protein>
    <submittedName>
        <fullName evidence="4">Uncharacterized protein</fullName>
    </submittedName>
</protein>
<name>A0A022Q7S9_ERYGU</name>
<gene>
    <name evidence="4" type="ORF">MIMGU_mgv1a026099mg</name>
</gene>
<reference evidence="4 5" key="1">
    <citation type="journal article" date="2013" name="Proc. Natl. Acad. Sci. U.S.A.">
        <title>Fine-scale variation in meiotic recombination in Mimulus inferred from population shotgun sequencing.</title>
        <authorList>
            <person name="Hellsten U."/>
            <person name="Wright K.M."/>
            <person name="Jenkins J."/>
            <person name="Shu S."/>
            <person name="Yuan Y."/>
            <person name="Wessler S.R."/>
            <person name="Schmutz J."/>
            <person name="Willis J.H."/>
            <person name="Rokhsar D.S."/>
        </authorList>
    </citation>
    <scope>NUCLEOTIDE SEQUENCE [LARGE SCALE GENOMIC DNA]</scope>
    <source>
        <strain evidence="5">cv. DUN x IM62</strain>
    </source>
</reference>
<evidence type="ECO:0000313" key="4">
    <source>
        <dbReference type="EMBL" id="EYU23674.1"/>
    </source>
</evidence>
<evidence type="ECO:0000256" key="3">
    <source>
        <dbReference type="SAM" id="MobiDB-lite"/>
    </source>
</evidence>
<dbReference type="eggNOG" id="ENOG502QSY7">
    <property type="taxonomic scope" value="Eukaryota"/>
</dbReference>
<keyword evidence="5" id="KW-1185">Reference proteome</keyword>
<dbReference type="SUPFAM" id="SSF90257">
    <property type="entry name" value="Myosin rod fragments"/>
    <property type="match status" value="1"/>
</dbReference>
<evidence type="ECO:0000313" key="5">
    <source>
        <dbReference type="Proteomes" id="UP000030748"/>
    </source>
</evidence>